<accession>A0A9Q0M6G4</accession>
<dbReference type="SUPFAM" id="SSF56112">
    <property type="entry name" value="Protein kinase-like (PK-like)"/>
    <property type="match status" value="1"/>
</dbReference>
<evidence type="ECO:0000256" key="7">
    <source>
        <dbReference type="ARBA" id="ARBA00022847"/>
    </source>
</evidence>
<dbReference type="PROSITE" id="PS00107">
    <property type="entry name" value="PROTEIN_KINASE_ATP"/>
    <property type="match status" value="1"/>
</dbReference>
<keyword evidence="3" id="KW-0813">Transport</keyword>
<feature type="domain" description="Phorbol-ester/DAG-type" evidence="18">
    <location>
        <begin position="916"/>
        <end position="961"/>
    </location>
</feature>
<dbReference type="GO" id="GO:0005524">
    <property type="term" value="F:ATP binding"/>
    <property type="evidence" value="ECO:0007669"/>
    <property type="project" value="UniProtKB-UniRule"/>
</dbReference>
<dbReference type="PROSITE" id="PS50081">
    <property type="entry name" value="ZF_DAG_PE_2"/>
    <property type="match status" value="1"/>
</dbReference>
<dbReference type="InterPro" id="IPR037272">
    <property type="entry name" value="SNS_sf"/>
</dbReference>
<evidence type="ECO:0000313" key="20">
    <source>
        <dbReference type="Proteomes" id="UP001142055"/>
    </source>
</evidence>
<feature type="domain" description="Protein kinase" evidence="17">
    <location>
        <begin position="1027"/>
        <end position="1310"/>
    </location>
</feature>
<keyword evidence="8 15" id="KW-1133">Transmembrane helix</keyword>
<feature type="chain" id="PRO_5040443840" evidence="16">
    <location>
        <begin position="16"/>
        <end position="1887"/>
    </location>
</feature>
<feature type="transmembrane region" description="Helical" evidence="15">
    <location>
        <begin position="524"/>
        <end position="544"/>
    </location>
</feature>
<dbReference type="Gene3D" id="3.30.200.20">
    <property type="entry name" value="Phosphorylase Kinase, domain 1"/>
    <property type="match status" value="1"/>
</dbReference>
<proteinExistence type="inferred from homology"/>
<dbReference type="EMBL" id="JAPWDV010000002">
    <property type="protein sequence ID" value="KAJ6219817.1"/>
    <property type="molecule type" value="Genomic_DNA"/>
</dbReference>
<comment type="subcellular location">
    <subcellularLocation>
        <location evidence="1">Membrane</location>
        <topology evidence="1">Multi-pass membrane protein</topology>
    </subcellularLocation>
</comment>
<evidence type="ECO:0000256" key="5">
    <source>
        <dbReference type="ARBA" id="ARBA00022723"/>
    </source>
</evidence>
<keyword evidence="9 15" id="KW-0472">Membrane</keyword>
<evidence type="ECO:0000256" key="11">
    <source>
        <dbReference type="PIRSR" id="PIRSR600175-2"/>
    </source>
</evidence>
<feature type="binding site" evidence="10">
    <location>
        <position position="704"/>
    </location>
    <ligand>
        <name>Na(+)</name>
        <dbReference type="ChEBI" id="CHEBI:29101"/>
        <label>1</label>
    </ligand>
</feature>
<evidence type="ECO:0000256" key="8">
    <source>
        <dbReference type="ARBA" id="ARBA00022989"/>
    </source>
</evidence>
<keyword evidence="12" id="KW-0547">Nucleotide-binding</keyword>
<feature type="transmembrane region" description="Helical" evidence="15">
    <location>
        <begin position="807"/>
        <end position="828"/>
    </location>
</feature>
<dbReference type="GO" id="GO:0015375">
    <property type="term" value="F:glycine:sodium symporter activity"/>
    <property type="evidence" value="ECO:0007669"/>
    <property type="project" value="TreeGrafter"/>
</dbReference>
<name>A0A9Q0M6G4_BLOTA</name>
<keyword evidence="11" id="KW-1015">Disulfide bond</keyword>
<dbReference type="InterPro" id="IPR011009">
    <property type="entry name" value="Kinase-like_dom_sf"/>
</dbReference>
<evidence type="ECO:0000256" key="3">
    <source>
        <dbReference type="ARBA" id="ARBA00022448"/>
    </source>
</evidence>
<feature type="transmembrane region" description="Helical" evidence="15">
    <location>
        <begin position="765"/>
        <end position="786"/>
    </location>
</feature>
<dbReference type="InterPro" id="IPR002219">
    <property type="entry name" value="PKC_DAG/PE"/>
</dbReference>
<feature type="transmembrane region" description="Helical" evidence="15">
    <location>
        <begin position="551"/>
        <end position="568"/>
    </location>
</feature>
<feature type="binding site" evidence="12">
    <location>
        <position position="1054"/>
    </location>
    <ligand>
        <name>ATP</name>
        <dbReference type="ChEBI" id="CHEBI:30616"/>
    </ligand>
</feature>
<feature type="transmembrane region" description="Helical" evidence="15">
    <location>
        <begin position="734"/>
        <end position="759"/>
    </location>
</feature>
<dbReference type="PRINTS" id="PR00176">
    <property type="entry name" value="NANEUSMPORT"/>
</dbReference>
<dbReference type="InterPro" id="IPR046349">
    <property type="entry name" value="C1-like_sf"/>
</dbReference>
<feature type="compositionally biased region" description="Basic residues" evidence="14">
    <location>
        <begin position="1645"/>
        <end position="1685"/>
    </location>
</feature>
<evidence type="ECO:0000256" key="9">
    <source>
        <dbReference type="ARBA" id="ARBA00023136"/>
    </source>
</evidence>
<keyword evidence="12" id="KW-0067">ATP-binding</keyword>
<feature type="transmembrane region" description="Helical" evidence="15">
    <location>
        <begin position="600"/>
        <end position="621"/>
    </location>
</feature>
<evidence type="ECO:0000256" key="1">
    <source>
        <dbReference type="ARBA" id="ARBA00004141"/>
    </source>
</evidence>
<dbReference type="InterPro" id="IPR017441">
    <property type="entry name" value="Protein_kinase_ATP_BS"/>
</dbReference>
<dbReference type="PROSITE" id="PS50267">
    <property type="entry name" value="NA_NEUROTRAN_SYMP_3"/>
    <property type="match status" value="1"/>
</dbReference>
<dbReference type="Gene3D" id="3.30.60.20">
    <property type="match status" value="1"/>
</dbReference>
<dbReference type="InterPro" id="IPR000175">
    <property type="entry name" value="Na/ntran_symport"/>
</dbReference>
<protein>
    <submittedName>
        <fullName evidence="19">Uncharacterized protein</fullName>
    </submittedName>
</protein>
<dbReference type="SUPFAM" id="SSF161070">
    <property type="entry name" value="SNF-like"/>
    <property type="match status" value="1"/>
</dbReference>
<evidence type="ECO:0000313" key="19">
    <source>
        <dbReference type="EMBL" id="KAJ6219817.1"/>
    </source>
</evidence>
<dbReference type="Pfam" id="PF00209">
    <property type="entry name" value="SNF"/>
    <property type="match status" value="1"/>
</dbReference>
<feature type="disulfide bond" evidence="11">
    <location>
        <begin position="473"/>
        <end position="482"/>
    </location>
</feature>
<feature type="binding site" evidence="10">
    <location>
        <position position="607"/>
    </location>
    <ligand>
        <name>Na(+)</name>
        <dbReference type="ChEBI" id="CHEBI:29101"/>
        <label>1</label>
    </ligand>
</feature>
<keyword evidence="5 10" id="KW-0479">Metal-binding</keyword>
<dbReference type="GO" id="GO:0005886">
    <property type="term" value="C:plasma membrane"/>
    <property type="evidence" value="ECO:0007669"/>
    <property type="project" value="TreeGrafter"/>
</dbReference>
<dbReference type="GO" id="GO:0046872">
    <property type="term" value="F:metal ion binding"/>
    <property type="evidence" value="ECO:0007669"/>
    <property type="project" value="UniProtKB-KW"/>
</dbReference>
<keyword evidence="16" id="KW-0732">Signal</keyword>
<keyword evidence="4 15" id="KW-0812">Transmembrane</keyword>
<dbReference type="InterPro" id="IPR000719">
    <property type="entry name" value="Prot_kinase_dom"/>
</dbReference>
<comment type="similarity">
    <text evidence="2">Belongs to the sodium:neurotransmitter symporter (SNF) (TC 2.A.22) family.</text>
</comment>
<gene>
    <name evidence="19" type="ORF">RDWZM_005629</name>
</gene>
<evidence type="ECO:0000256" key="6">
    <source>
        <dbReference type="ARBA" id="ARBA00022833"/>
    </source>
</evidence>
<evidence type="ECO:0000256" key="2">
    <source>
        <dbReference type="ARBA" id="ARBA00006459"/>
    </source>
</evidence>
<dbReference type="PANTHER" id="PTHR11616">
    <property type="entry name" value="SODIUM/CHLORIDE DEPENDENT TRANSPORTER"/>
    <property type="match status" value="1"/>
</dbReference>
<keyword evidence="7" id="KW-0769">Symport</keyword>
<dbReference type="PANTHER" id="PTHR11616:SF240">
    <property type="entry name" value="BLOATED TUBULES, ISOFORM B-RELATED"/>
    <property type="match status" value="1"/>
</dbReference>
<feature type="coiled-coil region" evidence="13">
    <location>
        <begin position="1375"/>
        <end position="1402"/>
    </location>
</feature>
<evidence type="ECO:0000256" key="14">
    <source>
        <dbReference type="SAM" id="MobiDB-lite"/>
    </source>
</evidence>
<keyword evidence="6" id="KW-0862">Zinc</keyword>
<feature type="transmembrane region" description="Helical" evidence="15">
    <location>
        <begin position="428"/>
        <end position="459"/>
    </location>
</feature>
<comment type="caution">
    <text evidence="19">The sequence shown here is derived from an EMBL/GenBank/DDBJ whole genome shotgun (WGS) entry which is preliminary data.</text>
</comment>
<feature type="transmembrane region" description="Helical" evidence="15">
    <location>
        <begin position="1217"/>
        <end position="1239"/>
    </location>
</feature>
<organism evidence="19 20">
    <name type="scientific">Blomia tropicalis</name>
    <name type="common">Mite</name>
    <dbReference type="NCBI Taxonomy" id="40697"/>
    <lineage>
        <taxon>Eukaryota</taxon>
        <taxon>Metazoa</taxon>
        <taxon>Ecdysozoa</taxon>
        <taxon>Arthropoda</taxon>
        <taxon>Chelicerata</taxon>
        <taxon>Arachnida</taxon>
        <taxon>Acari</taxon>
        <taxon>Acariformes</taxon>
        <taxon>Sarcoptiformes</taxon>
        <taxon>Astigmata</taxon>
        <taxon>Glycyphagoidea</taxon>
        <taxon>Echimyopodidae</taxon>
        <taxon>Blomia</taxon>
    </lineage>
</organism>
<dbReference type="Proteomes" id="UP001142055">
    <property type="component" value="Chromosome 2"/>
</dbReference>
<feature type="binding site" evidence="10">
    <location>
        <position position="708"/>
    </location>
    <ligand>
        <name>Na(+)</name>
        <dbReference type="ChEBI" id="CHEBI:29101"/>
        <label>1</label>
    </ligand>
</feature>
<keyword evidence="20" id="KW-1185">Reference proteome</keyword>
<evidence type="ECO:0000259" key="17">
    <source>
        <dbReference type="PROSITE" id="PS50011"/>
    </source>
</evidence>
<dbReference type="SMART" id="SM00109">
    <property type="entry name" value="C1"/>
    <property type="match status" value="1"/>
</dbReference>
<feature type="region of interest" description="Disordered" evidence="14">
    <location>
        <begin position="1637"/>
        <end position="1694"/>
    </location>
</feature>
<evidence type="ECO:0000256" key="15">
    <source>
        <dbReference type="SAM" id="Phobius"/>
    </source>
</evidence>
<dbReference type="GO" id="GO:0004672">
    <property type="term" value="F:protein kinase activity"/>
    <property type="evidence" value="ECO:0007669"/>
    <property type="project" value="InterPro"/>
</dbReference>
<dbReference type="PROSITE" id="PS50011">
    <property type="entry name" value="PROTEIN_KINASE_DOM"/>
    <property type="match status" value="1"/>
</dbReference>
<dbReference type="InterPro" id="IPR001245">
    <property type="entry name" value="Ser-Thr/Tyr_kinase_cat_dom"/>
</dbReference>
<dbReference type="SMART" id="SM00220">
    <property type="entry name" value="S_TKc"/>
    <property type="match status" value="1"/>
</dbReference>
<feature type="transmembrane region" description="Helical" evidence="15">
    <location>
        <begin position="848"/>
        <end position="867"/>
    </location>
</feature>
<evidence type="ECO:0000256" key="16">
    <source>
        <dbReference type="SAM" id="SignalP"/>
    </source>
</evidence>
<dbReference type="Gene3D" id="1.10.510.10">
    <property type="entry name" value="Transferase(Phosphotransferase) domain 1"/>
    <property type="match status" value="1"/>
</dbReference>
<dbReference type="SUPFAM" id="SSF57889">
    <property type="entry name" value="Cysteine-rich domain"/>
    <property type="match status" value="1"/>
</dbReference>
<feature type="transmembrane region" description="Helical" evidence="15">
    <location>
        <begin position="633"/>
        <end position="658"/>
    </location>
</feature>
<reference evidence="19" key="1">
    <citation type="submission" date="2022-12" db="EMBL/GenBank/DDBJ databases">
        <title>Genome assemblies of Blomia tropicalis.</title>
        <authorList>
            <person name="Cui Y."/>
        </authorList>
    </citation>
    <scope>NUCLEOTIDE SEQUENCE</scope>
    <source>
        <tissue evidence="19">Adult mites</tissue>
    </source>
</reference>
<evidence type="ECO:0000256" key="10">
    <source>
        <dbReference type="PIRSR" id="PIRSR600175-1"/>
    </source>
</evidence>
<dbReference type="Pfam" id="PF07714">
    <property type="entry name" value="PK_Tyr_Ser-Thr"/>
    <property type="match status" value="1"/>
</dbReference>
<evidence type="ECO:0000256" key="12">
    <source>
        <dbReference type="PROSITE-ProRule" id="PRU10141"/>
    </source>
</evidence>
<evidence type="ECO:0000256" key="13">
    <source>
        <dbReference type="SAM" id="Coils"/>
    </source>
</evidence>
<feature type="signal peptide" evidence="16">
    <location>
        <begin position="1"/>
        <end position="15"/>
    </location>
</feature>
<evidence type="ECO:0000256" key="4">
    <source>
        <dbReference type="ARBA" id="ARBA00022692"/>
    </source>
</evidence>
<dbReference type="CDD" id="cd20812">
    <property type="entry name" value="C1_KSR"/>
    <property type="match status" value="1"/>
</dbReference>
<feature type="transmembrane region" description="Helical" evidence="15">
    <location>
        <begin position="691"/>
        <end position="713"/>
    </location>
</feature>
<keyword evidence="13" id="KW-0175">Coiled coil</keyword>
<sequence>MFVLHLLLLFDLVFCSWDYEVSSYPSYSSINYGLFNKFNRHEPFVLFRTKYGLQQLTGNGTCYTPKSIYQPSTNLIDYWEYSIDDNYIGWVNKEINQYCSKNLFNDHWNDAYVWDIKNECLQMGTPGKLQTASHFSLSVSRKVVYIIFKSGDIQVASVRNSTCMFFLSDTPYESPSALHITNFIFKQDRLLIGDQSRRIIYAMSPGANEFIGQLNLTDPDELMMIDSDQRGHIYIAVKRYNRSLVLQYDHSLSNHSILFETNEDEEIRSISATNYNLAVLVKSNASFTNESTNSNDTIFLLHLITLDTKTSNNVNQSNDTNTIFTCHVDHSDESILSVTLVDIQMKTMKKKICKENNALCLHSFRRWTRKCLEANLFPYLCYRNGGGTFLIPYVLSLIFLGLSYFFFETSIGQFTQLGPIKLWKILPIFRGIGYAMFIMNMYVSIYYNMVIAWALYYIYSSFTAFPNVPWAHCHNQWNTEMCLDYDQTRLLALNITTNTPSQEYFYNHVLEKSSAIGEMGHIKGHLALCLAIAWLLVIGGLCLGAKSLGKVSYFTAIFPYVMITALLIKGATLNGAKEGILHYIKPDFSQLANISTWSDAATQIFFSLSICYGGVITLASYNPYYDNTIKNSIVIVVCNSLTSIYAGFAIFSVIGFMAHSINKPINEATDQGVGLAFVAYPAALSRLPMPWLWSAIFFFMLIVLGFGSQMTIVETIVMNLIEIWPSKLHGRKPYVLVVVCFLMYLAGLPMCTNAGIYILHLMDNYSVPYAALVIGFFEMVAIAWVYGIERHLKNIHKMMGFPVWPHLYWKCIAKFACPIIMATIFTLILVHHSPLTYNDYVFPTYSNVIGWILTLSSVIMIPIFALYEFSKVWLNRATYKDIINPDVKLHEEMTRHSNMNKVCEQGIQKQCYHDIPHRFRKSVNFSAICRVCGRQSHKGYTCRDCKYHCHTECRTLVPNSCGLSDQLLKHYMKTASITKPKIVENETNKIEQKWKQKENKTSILEHDEEQRMSYYASFEWNIPSDQLLIEGKVGSGRFGTVYSGQWHGKVAIKKFHMTVQRGNCEYGAFNAFREAVSVYRKTRHQNLALFMGASVNPPYEFAIVTTLCNGGSLHTHIHVRGIRFSLERVKSIIKQIRQGISYLHGRNIVHTNLSSRNVFYENAHVKSRIILTDFGGIASRFSNLFTFGDGLPITRKNLLYLPPEIIRQLKSSSQLELLPFTFASDIYSFGTILYELLFVKWPFENQSMATIIWQAGNGVKSPMPSITIPSEYKDLVSMCWNNDPNARPELGHTMRKLIKQLPIVESHRYTQIYSSQSSLLLSVHEEPYNKQHNAKKYFTNDGQFNSKLLFATTFDQCAILGKDNNENQPNNDWNNRVKRQSIEELEVKLSNIRNEIKRMKELNALRTEHADMINEVMNLVKSRNFAKIDNEDDTSKRKYKHNLNFFLQNLTQIAEKFKDDLKKANNGKNGIQPSIETEIISTLSLVTSTIGPNLIVDFPFIETQRDCPQIVIATFSHSQWSLESEKCHDLKRDHWRTLVKLLTLRGTIRINDDRYLLIRNDLSCGLKVNANVRKFSSGFNIRNRTFVQTRPGIVEEYGTIDAMRLSQNMFQVENKEKSIKKKQKNFKNESEDKEYTDFNELGYRNPKKKRTSHKRHKRHQSFSRRSKRKRSKSKRRRSRSKKSKRSISNNGENLVVQSYALSPNKCSTNVSIQSQSQKHDFDQVVIVNPINVHQQFESPVATRLDEMFDQSKMIKQLFTMKKNLTVTLGPNGTLEEEEEMNSMTKNQCLEPNDKFDLVDITNGTNSIAKMASMLTSKGHVELGCLLDQMTIRINKKHLKKHFESATNLHTTKSINPNMNDENVRLLKVLQRMRKSRRRKLREKKSLC</sequence>
<keyword evidence="10" id="KW-0915">Sodium</keyword>
<feature type="binding site" evidence="10">
    <location>
        <position position="639"/>
    </location>
    <ligand>
        <name>Na(+)</name>
        <dbReference type="ChEBI" id="CHEBI:29101"/>
        <label>1</label>
    </ligand>
</feature>
<feature type="transmembrane region" description="Helical" evidence="15">
    <location>
        <begin position="389"/>
        <end position="407"/>
    </location>
</feature>
<evidence type="ECO:0000259" key="18">
    <source>
        <dbReference type="PROSITE" id="PS50081"/>
    </source>
</evidence>